<evidence type="ECO:0008006" key="4">
    <source>
        <dbReference type="Google" id="ProtNLM"/>
    </source>
</evidence>
<gene>
    <name evidence="2" type="ORF">PGQ11_007181</name>
</gene>
<dbReference type="Gene3D" id="2.60.40.640">
    <property type="match status" value="1"/>
</dbReference>
<dbReference type="EMBL" id="JAPCWZ010000004">
    <property type="protein sequence ID" value="KAK8868603.1"/>
    <property type="molecule type" value="Genomic_DNA"/>
</dbReference>
<keyword evidence="3" id="KW-1185">Reference proteome</keyword>
<feature type="compositionally biased region" description="Basic and acidic residues" evidence="1">
    <location>
        <begin position="116"/>
        <end position="126"/>
    </location>
</feature>
<comment type="caution">
    <text evidence="2">The sequence shown here is derived from an EMBL/GenBank/DDBJ whole genome shotgun (WGS) entry which is preliminary data.</text>
</comment>
<evidence type="ECO:0000313" key="3">
    <source>
        <dbReference type="Proteomes" id="UP001390339"/>
    </source>
</evidence>
<organism evidence="2 3">
    <name type="scientific">Apiospora arundinis</name>
    <dbReference type="NCBI Taxonomy" id="335852"/>
    <lineage>
        <taxon>Eukaryota</taxon>
        <taxon>Fungi</taxon>
        <taxon>Dikarya</taxon>
        <taxon>Ascomycota</taxon>
        <taxon>Pezizomycotina</taxon>
        <taxon>Sordariomycetes</taxon>
        <taxon>Xylariomycetidae</taxon>
        <taxon>Amphisphaeriales</taxon>
        <taxon>Apiosporaceae</taxon>
        <taxon>Apiospora</taxon>
    </lineage>
</organism>
<protein>
    <recommendedName>
        <fullName evidence="4">Arrestin-like N-terminal domain-containing protein</fullName>
    </recommendedName>
</protein>
<dbReference type="Proteomes" id="UP001390339">
    <property type="component" value="Unassembled WGS sequence"/>
</dbReference>
<dbReference type="InterPro" id="IPR014752">
    <property type="entry name" value="Arrestin-like_C"/>
</dbReference>
<feature type="region of interest" description="Disordered" evidence="1">
    <location>
        <begin position="106"/>
        <end position="150"/>
    </location>
</feature>
<accession>A0ABR2IUU9</accession>
<sequence length="567" mass="63339">MPRHAFKGRAGVDIDITDFQSVYVPGDTVLGHVSCSQPFFSKKPMDASRTEVRIRLFGRSKTKVVRESQNSTQIYRGRAVLFDQSHIVSQGAVTGPARFPFAVTIPETPQPGFASRGDDWSREKSELASQQPVAGSRGDTGADRGHRDGVFLSSSQDDVTKHELPSVFYFSSKSGWSGSKFEAYIEYVLEASLVCPGAENVTAQFPLFIRKQSTAKPIKGSDYKFRIREATRLHRTEMLIAENAERKMTFRERQRRFWNPSKTPKYTYVTKVVHPTVIQLEHPDPVPFKFFIVPKLHNELTSICPDGDLSRLPPVKFVSIELSLKAKTRIRTPGTFSKYHKEEREHEFPIPFRLSLANYGFKVPLVVRGNIRDEPPPKYTASKVSTKLLDEKIIDVTSSECHDMDKNNSENGQFSIRPVDDNIVNPHDLPMLNYSNFVASDDGHFFMGSPFNLGAHLGIRLSQTGSTTLGAAAETPFGRCLYPSFDTYNISLTYQLEWTIRLICAGEAHEVRGVAGVRVLPPNEEREADKKALLGPEGKQKNYDNLAMAMGMAETAAGLVVDVLGAI</sequence>
<feature type="compositionally biased region" description="Basic and acidic residues" evidence="1">
    <location>
        <begin position="140"/>
        <end position="149"/>
    </location>
</feature>
<evidence type="ECO:0000313" key="2">
    <source>
        <dbReference type="EMBL" id="KAK8868603.1"/>
    </source>
</evidence>
<reference evidence="2 3" key="1">
    <citation type="journal article" date="2024" name="IMA Fungus">
        <title>Apiospora arundinis, a panoply of carbohydrate-active enzymes and secondary metabolites.</title>
        <authorList>
            <person name="Sorensen T."/>
            <person name="Petersen C."/>
            <person name="Muurmann A.T."/>
            <person name="Christiansen J.V."/>
            <person name="Brundto M.L."/>
            <person name="Overgaard C.K."/>
            <person name="Boysen A.T."/>
            <person name="Wollenberg R.D."/>
            <person name="Larsen T.O."/>
            <person name="Sorensen J.L."/>
            <person name="Nielsen K.L."/>
            <person name="Sondergaard T.E."/>
        </authorList>
    </citation>
    <scope>NUCLEOTIDE SEQUENCE [LARGE SCALE GENOMIC DNA]</scope>
    <source>
        <strain evidence="2 3">AAU 773</strain>
    </source>
</reference>
<proteinExistence type="predicted"/>
<evidence type="ECO:0000256" key="1">
    <source>
        <dbReference type="SAM" id="MobiDB-lite"/>
    </source>
</evidence>
<name>A0ABR2IUU9_9PEZI</name>